<keyword evidence="2" id="KW-1185">Reference proteome</keyword>
<dbReference type="EMBL" id="AP018316">
    <property type="protein sequence ID" value="BAZ86481.1"/>
    <property type="molecule type" value="Genomic_DNA"/>
</dbReference>
<accession>A0A1Z4V4L0</accession>
<keyword evidence="1" id="KW-0723">Serine/threonine-protein kinase</keyword>
<name>A0A1Z4V4L0_9CYAN</name>
<keyword evidence="1" id="KW-0418">Kinase</keyword>
<sequence>MSSYPDFQEQGYQVIRELGRNREGGRITWLATNLNTNQPEVIKQFCFAQAGSSWSGSEAHAREIQVLKGLNHPGIPSSLYRTKNREKACKGNRERVS</sequence>
<protein>
    <submittedName>
        <fullName evidence="1">Serine/threonine protein kinase</fullName>
    </submittedName>
</protein>
<dbReference type="AlphaFoldDB" id="A0A1Z4V4L0"/>
<gene>
    <name evidence="1" type="ORF">NIES806_26940</name>
</gene>
<dbReference type="Proteomes" id="UP000218702">
    <property type="component" value="Chromosome"/>
</dbReference>
<reference evidence="1 2" key="1">
    <citation type="submission" date="2017-06" db="EMBL/GenBank/DDBJ databases">
        <title>Genome sequencing of cyanobaciteial culture collection at National Institute for Environmental Studies (NIES).</title>
        <authorList>
            <person name="Hirose Y."/>
            <person name="Shimura Y."/>
            <person name="Fujisawa T."/>
            <person name="Nakamura Y."/>
            <person name="Kawachi M."/>
        </authorList>
    </citation>
    <scope>NUCLEOTIDE SEQUENCE [LARGE SCALE GENOMIC DNA]</scope>
    <source>
        <strain evidence="1 2">NIES-806</strain>
    </source>
</reference>
<dbReference type="KEGG" id="dcm:NIES806_26940"/>
<dbReference type="InterPro" id="IPR011009">
    <property type="entry name" value="Kinase-like_dom_sf"/>
</dbReference>
<proteinExistence type="predicted"/>
<keyword evidence="1" id="KW-0808">Transferase</keyword>
<dbReference type="GO" id="GO:0004674">
    <property type="term" value="F:protein serine/threonine kinase activity"/>
    <property type="evidence" value="ECO:0007669"/>
    <property type="project" value="UniProtKB-KW"/>
</dbReference>
<evidence type="ECO:0000313" key="1">
    <source>
        <dbReference type="EMBL" id="BAZ86481.1"/>
    </source>
</evidence>
<organism evidence="1 2">
    <name type="scientific">Dolichospermum compactum NIES-806</name>
    <dbReference type="NCBI Taxonomy" id="1973481"/>
    <lineage>
        <taxon>Bacteria</taxon>
        <taxon>Bacillati</taxon>
        <taxon>Cyanobacteriota</taxon>
        <taxon>Cyanophyceae</taxon>
        <taxon>Nostocales</taxon>
        <taxon>Aphanizomenonaceae</taxon>
        <taxon>Dolichospermum</taxon>
        <taxon>Dolichospermum compactum</taxon>
    </lineage>
</organism>
<dbReference type="RefSeq" id="WP_231939832.1">
    <property type="nucleotide sequence ID" value="NZ_AP018316.1"/>
</dbReference>
<dbReference type="SUPFAM" id="SSF56112">
    <property type="entry name" value="Protein kinase-like (PK-like)"/>
    <property type="match status" value="1"/>
</dbReference>
<evidence type="ECO:0000313" key="2">
    <source>
        <dbReference type="Proteomes" id="UP000218702"/>
    </source>
</evidence>